<dbReference type="InterPro" id="IPR024449">
    <property type="entry name" value="Anti-sigma_RsgI_N"/>
</dbReference>
<proteinExistence type="predicted"/>
<dbReference type="Proteomes" id="UP000184604">
    <property type="component" value="Chromosome"/>
</dbReference>
<evidence type="ECO:0000256" key="7">
    <source>
        <dbReference type="SAM" id="Phobius"/>
    </source>
</evidence>
<feature type="compositionally biased region" description="Polar residues" evidence="6">
    <location>
        <begin position="249"/>
        <end position="267"/>
    </location>
</feature>
<dbReference type="Pfam" id="PF12791">
    <property type="entry name" value="RsgI_N"/>
    <property type="match status" value="1"/>
</dbReference>
<protein>
    <recommendedName>
        <fullName evidence="8">RsgI N-terminal anti-sigma domain-containing protein</fullName>
    </recommendedName>
</protein>
<feature type="compositionally biased region" description="Low complexity" evidence="6">
    <location>
        <begin position="190"/>
        <end position="248"/>
    </location>
</feature>
<feature type="region of interest" description="Disordered" evidence="6">
    <location>
        <begin position="190"/>
        <end position="310"/>
    </location>
</feature>
<evidence type="ECO:0000313" key="9">
    <source>
        <dbReference type="EMBL" id="APM38931.1"/>
    </source>
</evidence>
<dbReference type="GO" id="GO:0005886">
    <property type="term" value="C:plasma membrane"/>
    <property type="evidence" value="ECO:0007669"/>
    <property type="project" value="UniProtKB-SubCell"/>
</dbReference>
<sequence length="310" mass="34128">MGEKEGIVISINGKYANLLTSCGEFIKVNCNGKKPNIGEIFKGDEVFHNFFYLNGKIIAAAACIMFILFIGGGAKAYYSPVATILVNINPHIELKVNFLNRIISSKALNGDGSKILSQVKINNVNINNGLKIIIDESKKDKFINEDYIKTKTISVNISGKNIDISEFKSNIETSNLNVKIQSNGNIILNKNSNSNSNSSTKITNNDTFNNPSNNVKSLSNENNNKELNSNINKNSSSGKNGSVNGNNSTLDKNNDGGQTNLRQSQYLDGNRIKEEQNYQKRTDKNEDNNHNNNSSKNNLSKQNSNSNGHK</sequence>
<dbReference type="InterPro" id="IPR055431">
    <property type="entry name" value="RsgI_M"/>
</dbReference>
<evidence type="ECO:0000256" key="5">
    <source>
        <dbReference type="ARBA" id="ARBA00023136"/>
    </source>
</evidence>
<comment type="subcellular location">
    <subcellularLocation>
        <location evidence="1">Cell membrane</location>
        <topology evidence="1">Single-pass membrane protein</topology>
    </subcellularLocation>
</comment>
<feature type="transmembrane region" description="Helical" evidence="7">
    <location>
        <begin position="57"/>
        <end position="78"/>
    </location>
</feature>
<name>A0A1L5F7D4_CLOKL</name>
<dbReference type="Pfam" id="PF23750">
    <property type="entry name" value="RsgI_M"/>
    <property type="match status" value="1"/>
</dbReference>
<gene>
    <name evidence="9" type="ORF">BS101_09325</name>
</gene>
<dbReference type="AlphaFoldDB" id="A0A1L5F7D4"/>
<dbReference type="PROSITE" id="PS51849">
    <property type="entry name" value="RSGI_N"/>
    <property type="match status" value="1"/>
</dbReference>
<reference evidence="9 10" key="1">
    <citation type="submission" date="2016-12" db="EMBL/GenBank/DDBJ databases">
        <title>Complete genome sequence of Clostridium kluyveri JZZ isolated from the pit mud of a Chinese flavor liquor-making factory.</title>
        <authorList>
            <person name="Wang Y."/>
        </authorList>
    </citation>
    <scope>NUCLEOTIDE SEQUENCE [LARGE SCALE GENOMIC DNA]</scope>
    <source>
        <strain evidence="9 10">JZZ</strain>
    </source>
</reference>
<keyword evidence="4 7" id="KW-1133">Transmembrane helix</keyword>
<evidence type="ECO:0000256" key="3">
    <source>
        <dbReference type="ARBA" id="ARBA00022692"/>
    </source>
</evidence>
<keyword evidence="3 7" id="KW-0812">Transmembrane</keyword>
<dbReference type="EMBL" id="CP018335">
    <property type="protein sequence ID" value="APM38931.1"/>
    <property type="molecule type" value="Genomic_DNA"/>
</dbReference>
<keyword evidence="2" id="KW-1003">Cell membrane</keyword>
<organism evidence="9 10">
    <name type="scientific">Clostridium kluyveri</name>
    <dbReference type="NCBI Taxonomy" id="1534"/>
    <lineage>
        <taxon>Bacteria</taxon>
        <taxon>Bacillati</taxon>
        <taxon>Bacillota</taxon>
        <taxon>Clostridia</taxon>
        <taxon>Eubacteriales</taxon>
        <taxon>Clostridiaceae</taxon>
        <taxon>Clostridium</taxon>
    </lineage>
</organism>
<evidence type="ECO:0000256" key="6">
    <source>
        <dbReference type="SAM" id="MobiDB-lite"/>
    </source>
</evidence>
<evidence type="ECO:0000256" key="2">
    <source>
        <dbReference type="ARBA" id="ARBA00022475"/>
    </source>
</evidence>
<evidence type="ECO:0000259" key="8">
    <source>
        <dbReference type="PROSITE" id="PS51849"/>
    </source>
</evidence>
<evidence type="ECO:0000256" key="1">
    <source>
        <dbReference type="ARBA" id="ARBA00004162"/>
    </source>
</evidence>
<feature type="domain" description="RsgI N-terminal anti-sigma" evidence="8">
    <location>
        <begin position="4"/>
        <end position="52"/>
    </location>
</feature>
<keyword evidence="5 7" id="KW-0472">Membrane</keyword>
<feature type="compositionally biased region" description="Basic and acidic residues" evidence="6">
    <location>
        <begin position="270"/>
        <end position="289"/>
    </location>
</feature>
<feature type="compositionally biased region" description="Low complexity" evidence="6">
    <location>
        <begin position="290"/>
        <end position="310"/>
    </location>
</feature>
<evidence type="ECO:0000256" key="4">
    <source>
        <dbReference type="ARBA" id="ARBA00022989"/>
    </source>
</evidence>
<accession>A0A1L5F7D4</accession>
<evidence type="ECO:0000313" key="10">
    <source>
        <dbReference type="Proteomes" id="UP000184604"/>
    </source>
</evidence>